<evidence type="ECO:0000313" key="1">
    <source>
        <dbReference type="EMBL" id="RVD83831.1"/>
    </source>
</evidence>
<comment type="caution">
    <text evidence="1">The sequence shown here is derived from an EMBL/GenBank/DDBJ whole genome shotgun (WGS) entry which is preliminary data.</text>
</comment>
<proteinExistence type="predicted"/>
<dbReference type="Proteomes" id="UP000283090">
    <property type="component" value="Unassembled WGS sequence"/>
</dbReference>
<reference evidence="1 2" key="1">
    <citation type="submission" date="2019-01" db="EMBL/GenBank/DDBJ databases">
        <title>Intercellular communication is required for trap formation in the nematode-trapping fungus Duddingtonia flagrans.</title>
        <authorList>
            <person name="Youssar L."/>
            <person name="Wernet V."/>
            <person name="Hensel N."/>
            <person name="Hildebrandt H.-G."/>
            <person name="Fischer R."/>
        </authorList>
    </citation>
    <scope>NUCLEOTIDE SEQUENCE [LARGE SCALE GENOMIC DNA]</scope>
    <source>
        <strain evidence="1 2">CBS H-5679</strain>
    </source>
</reference>
<sequence length="136" mass="15231">MAERLPDAEVLENDISPIQPSWVPPKVFFEVDDFNGPWLQTPNSYDFIHECDCHAAVKDWGKLAENVFKTLKPGGQRESQEHTVEITTDDDSVPEDNILKQCCAAYFGPKDPVDKEIGAFNLINMVNAAEDFTTTA</sequence>
<dbReference type="STRING" id="97331.A0A436ZXX2"/>
<accession>A0A436ZXX2</accession>
<dbReference type="SUPFAM" id="SSF53335">
    <property type="entry name" value="S-adenosyl-L-methionine-dependent methyltransferases"/>
    <property type="match status" value="1"/>
</dbReference>
<evidence type="ECO:0000313" key="2">
    <source>
        <dbReference type="Proteomes" id="UP000283090"/>
    </source>
</evidence>
<dbReference type="RefSeq" id="XP_067489375.1">
    <property type="nucleotide sequence ID" value="XM_067634890.1"/>
</dbReference>
<dbReference type="AlphaFoldDB" id="A0A436ZXX2"/>
<dbReference type="InterPro" id="IPR029063">
    <property type="entry name" value="SAM-dependent_MTases_sf"/>
</dbReference>
<dbReference type="VEuPathDB" id="FungiDB:DFL_005605"/>
<gene>
    <name evidence="1" type="ORF">DFL_005605</name>
</gene>
<protein>
    <submittedName>
        <fullName evidence="1">Uncharacterized protein</fullName>
    </submittedName>
</protein>
<name>A0A436ZXX2_ARTFL</name>
<dbReference type="CDD" id="cd02440">
    <property type="entry name" value="AdoMet_MTases"/>
    <property type="match status" value="1"/>
</dbReference>
<dbReference type="GeneID" id="93587916"/>
<dbReference type="EMBL" id="SAEB01000007">
    <property type="protein sequence ID" value="RVD83831.1"/>
    <property type="molecule type" value="Genomic_DNA"/>
</dbReference>
<dbReference type="Gene3D" id="3.40.50.150">
    <property type="entry name" value="Vaccinia Virus protein VP39"/>
    <property type="match status" value="1"/>
</dbReference>
<keyword evidence="2" id="KW-1185">Reference proteome</keyword>
<organism evidence="1 2">
    <name type="scientific">Arthrobotrys flagrans</name>
    <name type="common">Nematode-trapping fungus</name>
    <name type="synonym">Trichothecium flagrans</name>
    <dbReference type="NCBI Taxonomy" id="97331"/>
    <lineage>
        <taxon>Eukaryota</taxon>
        <taxon>Fungi</taxon>
        <taxon>Dikarya</taxon>
        <taxon>Ascomycota</taxon>
        <taxon>Pezizomycotina</taxon>
        <taxon>Orbiliomycetes</taxon>
        <taxon>Orbiliales</taxon>
        <taxon>Orbiliaceae</taxon>
        <taxon>Arthrobotrys</taxon>
    </lineage>
</organism>
<dbReference type="OrthoDB" id="2013972at2759"/>